<organism evidence="8 9">
    <name type="scientific">Kribbella steppae</name>
    <dbReference type="NCBI Taxonomy" id="2512223"/>
    <lineage>
        <taxon>Bacteria</taxon>
        <taxon>Bacillati</taxon>
        <taxon>Actinomycetota</taxon>
        <taxon>Actinomycetes</taxon>
        <taxon>Propionibacteriales</taxon>
        <taxon>Kribbellaceae</taxon>
        <taxon>Kribbella</taxon>
    </lineage>
</organism>
<feature type="transmembrane region" description="Helical" evidence="6">
    <location>
        <begin position="341"/>
        <end position="364"/>
    </location>
</feature>
<evidence type="ECO:0000256" key="2">
    <source>
        <dbReference type="ARBA" id="ARBA00022475"/>
    </source>
</evidence>
<keyword evidence="5 6" id="KW-0472">Membrane</keyword>
<feature type="transmembrane region" description="Helical" evidence="6">
    <location>
        <begin position="282"/>
        <end position="300"/>
    </location>
</feature>
<name>A0A4R2HKV8_9ACTN</name>
<feature type="transmembrane region" description="Helical" evidence="6">
    <location>
        <begin position="104"/>
        <end position="124"/>
    </location>
</feature>
<evidence type="ECO:0000256" key="3">
    <source>
        <dbReference type="ARBA" id="ARBA00022692"/>
    </source>
</evidence>
<feature type="transmembrane region" description="Helical" evidence="6">
    <location>
        <begin position="207"/>
        <end position="229"/>
    </location>
</feature>
<dbReference type="PROSITE" id="PS50850">
    <property type="entry name" value="MFS"/>
    <property type="match status" value="1"/>
</dbReference>
<dbReference type="PANTHER" id="PTHR23513:SF11">
    <property type="entry name" value="STAPHYLOFERRIN A TRANSPORTER"/>
    <property type="match status" value="1"/>
</dbReference>
<feature type="transmembrane region" description="Helical" evidence="6">
    <location>
        <begin position="306"/>
        <end position="329"/>
    </location>
</feature>
<dbReference type="AlphaFoldDB" id="A0A4R2HKV8"/>
<evidence type="ECO:0000256" key="5">
    <source>
        <dbReference type="ARBA" id="ARBA00023136"/>
    </source>
</evidence>
<dbReference type="GO" id="GO:0005886">
    <property type="term" value="C:plasma membrane"/>
    <property type="evidence" value="ECO:0007669"/>
    <property type="project" value="UniProtKB-SubCell"/>
</dbReference>
<dbReference type="PANTHER" id="PTHR23513">
    <property type="entry name" value="INTEGRAL MEMBRANE EFFLUX PROTEIN-RELATED"/>
    <property type="match status" value="1"/>
</dbReference>
<evidence type="ECO:0000256" key="4">
    <source>
        <dbReference type="ARBA" id="ARBA00022989"/>
    </source>
</evidence>
<comment type="caution">
    <text evidence="8">The sequence shown here is derived from an EMBL/GenBank/DDBJ whole genome shotgun (WGS) entry which is preliminary data.</text>
</comment>
<accession>A0A4R2HKV8</accession>
<evidence type="ECO:0000256" key="6">
    <source>
        <dbReference type="SAM" id="Phobius"/>
    </source>
</evidence>
<keyword evidence="9" id="KW-1185">Reference proteome</keyword>
<dbReference type="SUPFAM" id="SSF103473">
    <property type="entry name" value="MFS general substrate transporter"/>
    <property type="match status" value="1"/>
</dbReference>
<dbReference type="Proteomes" id="UP000294508">
    <property type="component" value="Unassembled WGS sequence"/>
</dbReference>
<dbReference type="RefSeq" id="WP_132209972.1">
    <property type="nucleotide sequence ID" value="NZ_SLWN01000005.1"/>
</dbReference>
<keyword evidence="4 6" id="KW-1133">Transmembrane helix</keyword>
<dbReference type="Gene3D" id="1.20.1250.20">
    <property type="entry name" value="MFS general substrate transporter like domains"/>
    <property type="match status" value="1"/>
</dbReference>
<keyword evidence="2" id="KW-1003">Cell membrane</keyword>
<dbReference type="PRINTS" id="PR01035">
    <property type="entry name" value="TCRTETA"/>
</dbReference>
<evidence type="ECO:0000259" key="7">
    <source>
        <dbReference type="PROSITE" id="PS50850"/>
    </source>
</evidence>
<dbReference type="InterPro" id="IPR011701">
    <property type="entry name" value="MFS"/>
</dbReference>
<dbReference type="InterPro" id="IPR020846">
    <property type="entry name" value="MFS_dom"/>
</dbReference>
<dbReference type="InterPro" id="IPR001958">
    <property type="entry name" value="Tet-R_TetA/multi-R_MdtG-like"/>
</dbReference>
<feature type="transmembrane region" description="Helical" evidence="6">
    <location>
        <begin position="79"/>
        <end position="98"/>
    </location>
</feature>
<feature type="transmembrane region" description="Helical" evidence="6">
    <location>
        <begin position="47"/>
        <end position="67"/>
    </location>
</feature>
<evidence type="ECO:0000313" key="9">
    <source>
        <dbReference type="Proteomes" id="UP000294508"/>
    </source>
</evidence>
<evidence type="ECO:0000256" key="1">
    <source>
        <dbReference type="ARBA" id="ARBA00004651"/>
    </source>
</evidence>
<feature type="domain" description="Major facilitator superfamily (MFS) profile" evidence="7">
    <location>
        <begin position="210"/>
        <end position="408"/>
    </location>
</feature>
<dbReference type="Pfam" id="PF07690">
    <property type="entry name" value="MFS_1"/>
    <property type="match status" value="1"/>
</dbReference>
<dbReference type="InterPro" id="IPR036259">
    <property type="entry name" value="MFS_trans_sf"/>
</dbReference>
<dbReference type="EMBL" id="SLWN01000005">
    <property type="protein sequence ID" value="TCO30302.1"/>
    <property type="molecule type" value="Genomic_DNA"/>
</dbReference>
<reference evidence="8 9" key="1">
    <citation type="journal article" date="2015" name="Stand. Genomic Sci.">
        <title>Genomic Encyclopedia of Bacterial and Archaeal Type Strains, Phase III: the genomes of soil and plant-associated and newly described type strains.</title>
        <authorList>
            <person name="Whitman W.B."/>
            <person name="Woyke T."/>
            <person name="Klenk H.P."/>
            <person name="Zhou Y."/>
            <person name="Lilburn T.G."/>
            <person name="Beck B.J."/>
            <person name="De Vos P."/>
            <person name="Vandamme P."/>
            <person name="Eisen J.A."/>
            <person name="Garrity G."/>
            <person name="Hugenholtz P."/>
            <person name="Kyrpides N.C."/>
        </authorList>
    </citation>
    <scope>NUCLEOTIDE SEQUENCE [LARGE SCALE GENOMIC DNA]</scope>
    <source>
        <strain evidence="8 9">VKM Ac-2572</strain>
    </source>
</reference>
<dbReference type="CDD" id="cd06173">
    <property type="entry name" value="MFS_MefA_like"/>
    <property type="match status" value="1"/>
</dbReference>
<evidence type="ECO:0000313" key="8">
    <source>
        <dbReference type="EMBL" id="TCO30302.1"/>
    </source>
</evidence>
<proteinExistence type="predicted"/>
<feature type="transmembrane region" description="Helical" evidence="6">
    <location>
        <begin position="370"/>
        <end position="391"/>
    </location>
</feature>
<feature type="transmembrane region" description="Helical" evidence="6">
    <location>
        <begin position="144"/>
        <end position="162"/>
    </location>
</feature>
<gene>
    <name evidence="8" type="ORF">EV652_105296</name>
</gene>
<feature type="transmembrane region" description="Helical" evidence="6">
    <location>
        <begin position="249"/>
        <end position="270"/>
    </location>
</feature>
<comment type="subcellular location">
    <subcellularLocation>
        <location evidence="1">Cell membrane</location>
        <topology evidence="1">Multi-pass membrane protein</topology>
    </subcellularLocation>
</comment>
<dbReference type="OrthoDB" id="3810421at2"/>
<dbReference type="GO" id="GO:0022857">
    <property type="term" value="F:transmembrane transporter activity"/>
    <property type="evidence" value="ECO:0007669"/>
    <property type="project" value="InterPro"/>
</dbReference>
<sequence>MKQPLQTSIWSFRDIRLVLPARALSYAGDSVALIALMLRVSEYGGPGAMTALLLAFAVPTVVMIPFAGRIVDSYDSRTVLVCASLLQAVSGVGLAFSHGLAETLALVCVLQLGTAVAGPAWGALIPRIVGEELVGRTTGTSQALIGVATLAGSAVGGVLVGWSGDRGALLVDATTFLVLAGVARVVATRRRPEPGAVRERGGMMAGLRSIFGDSLLRILVPCLWVFILAGEAVNVVEVFLVTDELGLNAAGYGWVVAVQGAGAIVGAWLTGRLVRTMARSRAVLIGMAAIGIACVLMGIADGVVLLVIGSAVVGFGSGVLNAAVSTLMVTRSAERVRGRVVAALNGTARACTLFALMLGGFLGAVLGTRMTFVACGAACVVAAAAVAVPVLRVKGLETKDSAEKVLSH</sequence>
<protein>
    <submittedName>
        <fullName evidence="8">Putative MFS family arabinose efflux permease</fullName>
    </submittedName>
</protein>
<keyword evidence="3 6" id="KW-0812">Transmembrane</keyword>